<dbReference type="PANTHER" id="PTHR24264">
    <property type="entry name" value="TRYPSIN-RELATED"/>
    <property type="match status" value="1"/>
</dbReference>
<feature type="chain" id="PRO_5011651937" evidence="4">
    <location>
        <begin position="21"/>
        <end position="251"/>
    </location>
</feature>
<dbReference type="InterPro" id="IPR043504">
    <property type="entry name" value="Peptidase_S1_PA_chymotrypsin"/>
</dbReference>
<dbReference type="GO" id="GO:0005615">
    <property type="term" value="C:extracellular space"/>
    <property type="evidence" value="ECO:0007669"/>
    <property type="project" value="TreeGrafter"/>
</dbReference>
<dbReference type="SMART" id="SM00020">
    <property type="entry name" value="Tryp_SPc"/>
    <property type="match status" value="1"/>
</dbReference>
<dbReference type="CDD" id="cd00190">
    <property type="entry name" value="Tryp_SPc"/>
    <property type="match status" value="1"/>
</dbReference>
<gene>
    <name evidence="6" type="ORF">SAMN04488000_106309</name>
</gene>
<evidence type="ECO:0000313" key="6">
    <source>
        <dbReference type="EMBL" id="SER15740.1"/>
    </source>
</evidence>
<dbReference type="GO" id="GO:0004252">
    <property type="term" value="F:serine-type endopeptidase activity"/>
    <property type="evidence" value="ECO:0007669"/>
    <property type="project" value="InterPro"/>
</dbReference>
<dbReference type="AlphaFoldDB" id="A0A1H9LWE3"/>
<reference evidence="7" key="1">
    <citation type="submission" date="2016-10" db="EMBL/GenBank/DDBJ databases">
        <authorList>
            <person name="Varghese N."/>
            <person name="Submissions S."/>
        </authorList>
    </citation>
    <scope>NUCLEOTIDE SEQUENCE [LARGE SCALE GENOMIC DNA]</scope>
    <source>
        <strain evidence="7">DSM 44437</strain>
    </source>
</reference>
<dbReference type="EMBL" id="FOFV01000006">
    <property type="protein sequence ID" value="SER15740.1"/>
    <property type="molecule type" value="Genomic_DNA"/>
</dbReference>
<dbReference type="GO" id="GO:0031638">
    <property type="term" value="P:zymogen activation"/>
    <property type="evidence" value="ECO:0007669"/>
    <property type="project" value="TreeGrafter"/>
</dbReference>
<keyword evidence="4" id="KW-0732">Signal</keyword>
<dbReference type="SUPFAM" id="SSF50494">
    <property type="entry name" value="Trypsin-like serine proteases"/>
    <property type="match status" value="1"/>
</dbReference>
<dbReference type="Gene3D" id="2.40.10.10">
    <property type="entry name" value="Trypsin-like serine proteases"/>
    <property type="match status" value="2"/>
</dbReference>
<keyword evidence="7" id="KW-1185">Reference proteome</keyword>
<dbReference type="OrthoDB" id="1496095at2"/>
<keyword evidence="2" id="KW-0378">Hydrolase</keyword>
<dbReference type="PANTHER" id="PTHR24264:SF46">
    <property type="entry name" value="COAGULATION FACTOR XII"/>
    <property type="match status" value="1"/>
</dbReference>
<dbReference type="RefSeq" id="WP_089917458.1">
    <property type="nucleotide sequence ID" value="NZ_FOFV01000006.1"/>
</dbReference>
<organism evidence="6 7">
    <name type="scientific">Lentzea albida</name>
    <dbReference type="NCBI Taxonomy" id="65499"/>
    <lineage>
        <taxon>Bacteria</taxon>
        <taxon>Bacillati</taxon>
        <taxon>Actinomycetota</taxon>
        <taxon>Actinomycetes</taxon>
        <taxon>Pseudonocardiales</taxon>
        <taxon>Pseudonocardiaceae</taxon>
        <taxon>Lentzea</taxon>
    </lineage>
</organism>
<dbReference type="Pfam" id="PF00089">
    <property type="entry name" value="Trypsin"/>
    <property type="match status" value="1"/>
</dbReference>
<feature type="signal peptide" evidence="4">
    <location>
        <begin position="1"/>
        <end position="20"/>
    </location>
</feature>
<accession>A0A1H9LWE3</accession>
<proteinExistence type="predicted"/>
<evidence type="ECO:0000256" key="4">
    <source>
        <dbReference type="SAM" id="SignalP"/>
    </source>
</evidence>
<dbReference type="InterPro" id="IPR050127">
    <property type="entry name" value="Serine_Proteases_S1"/>
</dbReference>
<dbReference type="FunFam" id="2.40.10.10:FF:000002">
    <property type="entry name" value="Transmembrane protease serine"/>
    <property type="match status" value="1"/>
</dbReference>
<evidence type="ECO:0000256" key="2">
    <source>
        <dbReference type="ARBA" id="ARBA00022801"/>
    </source>
</evidence>
<keyword evidence="1" id="KW-0645">Protease</keyword>
<dbReference type="PROSITE" id="PS00134">
    <property type="entry name" value="TRYPSIN_HIS"/>
    <property type="match status" value="1"/>
</dbReference>
<dbReference type="PROSITE" id="PS50240">
    <property type="entry name" value="TRYPSIN_DOM"/>
    <property type="match status" value="1"/>
</dbReference>
<dbReference type="InterPro" id="IPR001314">
    <property type="entry name" value="Peptidase_S1A"/>
</dbReference>
<sequence>MRLLTAVLALLVITVTPAHAGPRIVGGVVVDSAGEAPWVVALTTSSGAQFCGGALLGPGQVVTAAHCVHGREPGSITVVGGRLDLRTGDGSTSVATSYRLVDGYSTPSRGKDVALLALAEPMPYRSLPVAGPNAYMSGTVGVVYGWGRQAEGDADKSPQLHKAQVPIWADGQCAATYARYDAEAMFCAGYPDGGIDACVDDSGGPFVVDGRLVGLVSWGVGCARPNAPGVYTRVATYLSGVQPEMGSAVVP</sequence>
<dbReference type="STRING" id="65499.SAMN04488000_106309"/>
<feature type="domain" description="Peptidase S1" evidence="5">
    <location>
        <begin position="24"/>
        <end position="246"/>
    </location>
</feature>
<keyword evidence="3" id="KW-1015">Disulfide bond</keyword>
<evidence type="ECO:0000256" key="3">
    <source>
        <dbReference type="ARBA" id="ARBA00023157"/>
    </source>
</evidence>
<name>A0A1H9LWE3_9PSEU</name>
<dbReference type="InterPro" id="IPR018114">
    <property type="entry name" value="TRYPSIN_HIS"/>
</dbReference>
<protein>
    <submittedName>
        <fullName evidence="6">Trypsin</fullName>
    </submittedName>
</protein>
<dbReference type="InterPro" id="IPR009003">
    <property type="entry name" value="Peptidase_S1_PA"/>
</dbReference>
<evidence type="ECO:0000259" key="5">
    <source>
        <dbReference type="PROSITE" id="PS50240"/>
    </source>
</evidence>
<dbReference type="InterPro" id="IPR001254">
    <property type="entry name" value="Trypsin_dom"/>
</dbReference>
<dbReference type="PRINTS" id="PR00722">
    <property type="entry name" value="CHYMOTRYPSIN"/>
</dbReference>
<dbReference type="Proteomes" id="UP000199503">
    <property type="component" value="Unassembled WGS sequence"/>
</dbReference>
<evidence type="ECO:0000256" key="1">
    <source>
        <dbReference type="ARBA" id="ARBA00022670"/>
    </source>
</evidence>
<evidence type="ECO:0000313" key="7">
    <source>
        <dbReference type="Proteomes" id="UP000199503"/>
    </source>
</evidence>